<evidence type="ECO:0000256" key="19">
    <source>
        <dbReference type="ARBA" id="ARBA00022909"/>
    </source>
</evidence>
<dbReference type="GO" id="GO:0046654">
    <property type="term" value="P:tetrahydrofolate biosynthetic process"/>
    <property type="evidence" value="ECO:0007669"/>
    <property type="project" value="UniProtKB-UniPathway"/>
</dbReference>
<dbReference type="InterPro" id="IPR000550">
    <property type="entry name" value="Hppk"/>
</dbReference>
<dbReference type="CDD" id="cd00739">
    <property type="entry name" value="DHPS"/>
    <property type="match status" value="1"/>
</dbReference>
<dbReference type="InterPro" id="IPR000489">
    <property type="entry name" value="Pterin-binding_dom"/>
</dbReference>
<evidence type="ECO:0000256" key="3">
    <source>
        <dbReference type="ARBA" id="ARBA00001353"/>
    </source>
</evidence>
<evidence type="ECO:0000256" key="11">
    <source>
        <dbReference type="ARBA" id="ARBA00013043"/>
    </source>
</evidence>
<evidence type="ECO:0000256" key="8">
    <source>
        <dbReference type="ARBA" id="ARBA00009640"/>
    </source>
</evidence>
<evidence type="ECO:0000256" key="2">
    <source>
        <dbReference type="ARBA" id="ARBA00000198"/>
    </source>
</evidence>
<dbReference type="Proteomes" id="UP000594364">
    <property type="component" value="Chromosome 1"/>
</dbReference>
<dbReference type="PROSITE" id="PS00794">
    <property type="entry name" value="HPPK"/>
    <property type="match status" value="1"/>
</dbReference>
<evidence type="ECO:0000256" key="15">
    <source>
        <dbReference type="ARBA" id="ARBA00022741"/>
    </source>
</evidence>
<evidence type="ECO:0000256" key="9">
    <source>
        <dbReference type="ARBA" id="ARBA00009951"/>
    </source>
</evidence>
<evidence type="ECO:0000256" key="21">
    <source>
        <dbReference type="ARBA" id="ARBA00058009"/>
    </source>
</evidence>
<dbReference type="GO" id="GO:0004150">
    <property type="term" value="F:dihydroneopterin aldolase activity"/>
    <property type="evidence" value="ECO:0007669"/>
    <property type="project" value="UniProtKB-EC"/>
</dbReference>
<dbReference type="Pfam" id="PF01288">
    <property type="entry name" value="HPPK"/>
    <property type="match status" value="1"/>
</dbReference>
<evidence type="ECO:0000256" key="13">
    <source>
        <dbReference type="ARBA" id="ARBA00022679"/>
    </source>
</evidence>
<sequence length="571" mass="62001">MALVALQPTAVRSPRFQLPAGLLALTGTLHQPCFPATATATAMATSAPSLLQIMRNGAGIRHHRQLAPLADCRSQITTRCSRHSLLLSPSRRTSHQFGPSWTAPQISARTHSACACHGGSRKKKAYIALGSNLGDRVAEIEKACNEMDRRGIRVKRTSSLWETEPMYVLDQDHFLNGACEVETDLEPLALLDELQSIENHLGRHKLIDKGPRNIDLDILLYGDEVVHNNRLNVPHIAIPEREFVLRPLSQLVPSKSLDPLKPHKLIQHYLNDLPVGKPLSSITPMGGLADNLTPLVHNKRTQIMAILNLTPDSFSDGGKHNLGNLRDTVLNHIRGGATIIDVGGQSTAPGRPEVSAEEEASRVIPAVEFIRSLPEARSIAISVDTYRSSIAARAIASGADIINDVSAGLLDPEMFSTVARLGRTMCLMHMRGTPRTMMDLSNYEGGLIPTIASELLQRVAAAEEAGLRRWRIILDPGIGFAKTSDQNLELLRRLEELKFWPGLAGLPWLVGPSRKGFIGEITAAEEPSARIWGTAAAVAAAVQGGADVVRVHDAAEMAKVAMMADAIWRPS</sequence>
<comment type="pathway">
    <text evidence="7">Cofactor biosynthesis; tetrahydrofolate biosynthesis; 2-amino-4-hydroxy-6-hydroxymethyl-7,8-dihydropteridine diphosphate from 7,8-dihydroneopterin triphosphate: step 4/4.</text>
</comment>
<dbReference type="GO" id="GO:0005740">
    <property type="term" value="C:mitochondrial envelope"/>
    <property type="evidence" value="ECO:0007669"/>
    <property type="project" value="TreeGrafter"/>
</dbReference>
<keyword evidence="16" id="KW-0418">Kinase</keyword>
<dbReference type="AlphaFoldDB" id="A0A7S9PTA3"/>
<dbReference type="InterPro" id="IPR011005">
    <property type="entry name" value="Dihydropteroate_synth-like_sf"/>
</dbReference>
<comment type="pathway">
    <text evidence="6">Cofactor biosynthesis; tetrahydrofolate biosynthesis; 2-amino-4-hydroxy-6-hydroxymethyl-7,8-dihydropteridine diphosphate from 7,8-dihydroneopterin triphosphate: step 3/4.</text>
</comment>
<dbReference type="PROSITE" id="PS00793">
    <property type="entry name" value="DHPS_2"/>
    <property type="match status" value="1"/>
</dbReference>
<evidence type="ECO:0000256" key="6">
    <source>
        <dbReference type="ARBA" id="ARBA00005013"/>
    </source>
</evidence>
<dbReference type="GO" id="GO:0016301">
    <property type="term" value="F:kinase activity"/>
    <property type="evidence" value="ECO:0007669"/>
    <property type="project" value="UniProtKB-KW"/>
</dbReference>
<evidence type="ECO:0000256" key="22">
    <source>
        <dbReference type="ARBA" id="ARBA00061548"/>
    </source>
</evidence>
<evidence type="ECO:0000256" key="1">
    <source>
        <dbReference type="ARBA" id="ARBA00000012"/>
    </source>
</evidence>
<evidence type="ECO:0000313" key="26">
    <source>
        <dbReference type="EMBL" id="QPG94907.1"/>
    </source>
</evidence>
<dbReference type="InterPro" id="IPR035907">
    <property type="entry name" value="Hppk_sf"/>
</dbReference>
<keyword evidence="19" id="KW-0289">Folate biosynthesis</keyword>
<dbReference type="PROSITE" id="PS50972">
    <property type="entry name" value="PTERIN_BINDING"/>
    <property type="match status" value="1"/>
</dbReference>
<gene>
    <name evidence="26" type="ORF">C2857_007278</name>
</gene>
<evidence type="ECO:0000256" key="24">
    <source>
        <dbReference type="ARBA" id="ARBA00068111"/>
    </source>
</evidence>
<dbReference type="PROSITE" id="PS00792">
    <property type="entry name" value="DHPS_1"/>
    <property type="match status" value="1"/>
</dbReference>
<evidence type="ECO:0000256" key="18">
    <source>
        <dbReference type="ARBA" id="ARBA00022842"/>
    </source>
</evidence>
<comment type="similarity">
    <text evidence="9">In the C-terminal section; belongs to the DHPS family.</text>
</comment>
<dbReference type="SUPFAM" id="SSF51717">
    <property type="entry name" value="Dihydropteroate synthetase-like"/>
    <property type="match status" value="1"/>
</dbReference>
<comment type="similarity">
    <text evidence="8">In the N-terminal section; belongs to the DHNA family.</text>
</comment>
<protein>
    <recommendedName>
        <fullName evidence="23">Folic acid synthesis protein FOL1</fullName>
        <ecNumber evidence="10">2.5.1.15</ecNumber>
        <ecNumber evidence="12">2.7.6.3</ecNumber>
        <ecNumber evidence="11">4.1.2.25</ecNumber>
    </recommendedName>
    <alternativeName>
        <fullName evidence="24">Folic acid synthesis protein fol1</fullName>
    </alternativeName>
</protein>
<dbReference type="InterPro" id="IPR006390">
    <property type="entry name" value="DHP_synth_dom"/>
</dbReference>
<keyword evidence="15" id="KW-0547">Nucleotide-binding</keyword>
<comment type="cofactor">
    <cofactor evidence="4">
        <name>Mg(2+)</name>
        <dbReference type="ChEBI" id="CHEBI:18420"/>
    </cofactor>
</comment>
<keyword evidence="18" id="KW-0460">Magnesium</keyword>
<keyword evidence="20" id="KW-0511">Multifunctional enzyme</keyword>
<comment type="function">
    <text evidence="21">Catalyzes three sequential steps of tetrahydrofolate biosynthesis.</text>
</comment>
<dbReference type="FunFam" id="3.20.20.20:FF:000006">
    <property type="entry name" value="Dihydropteroate synthase"/>
    <property type="match status" value="1"/>
</dbReference>
<evidence type="ECO:0000259" key="25">
    <source>
        <dbReference type="PROSITE" id="PS50972"/>
    </source>
</evidence>
<evidence type="ECO:0000256" key="12">
    <source>
        <dbReference type="ARBA" id="ARBA00013253"/>
    </source>
</evidence>
<dbReference type="OrthoDB" id="615426at2759"/>
<dbReference type="SUPFAM" id="SSF55083">
    <property type="entry name" value="6-hydroxymethyl-7,8-dihydropterin pyrophosphokinase, HPPK"/>
    <property type="match status" value="1"/>
</dbReference>
<keyword evidence="27" id="KW-1185">Reference proteome</keyword>
<comment type="catalytic activity">
    <reaction evidence="1">
        <text>(7,8-dihydropterin-6-yl)methyl diphosphate + 4-aminobenzoate = 7,8-dihydropteroate + diphosphate</text>
        <dbReference type="Rhea" id="RHEA:19949"/>
        <dbReference type="ChEBI" id="CHEBI:17836"/>
        <dbReference type="ChEBI" id="CHEBI:17839"/>
        <dbReference type="ChEBI" id="CHEBI:33019"/>
        <dbReference type="ChEBI" id="CHEBI:72950"/>
        <dbReference type="EC" id="2.5.1.15"/>
    </reaction>
</comment>
<dbReference type="NCBIfam" id="TIGR01498">
    <property type="entry name" value="folK"/>
    <property type="match status" value="1"/>
</dbReference>
<dbReference type="GO" id="GO:0005524">
    <property type="term" value="F:ATP binding"/>
    <property type="evidence" value="ECO:0007669"/>
    <property type="project" value="UniProtKB-KW"/>
</dbReference>
<evidence type="ECO:0000313" key="27">
    <source>
        <dbReference type="Proteomes" id="UP000594364"/>
    </source>
</evidence>
<keyword evidence="17" id="KW-0067">ATP-binding</keyword>
<keyword evidence="13" id="KW-0808">Transferase</keyword>
<dbReference type="GO" id="GO:0003848">
    <property type="term" value="F:2-amino-4-hydroxy-6-hydroxymethyldihydropteridine diphosphokinase activity"/>
    <property type="evidence" value="ECO:0007669"/>
    <property type="project" value="UniProtKB-EC"/>
</dbReference>
<name>A0A7S9PTA3_EPIFF</name>
<dbReference type="CDD" id="cd00483">
    <property type="entry name" value="HPPK"/>
    <property type="match status" value="1"/>
</dbReference>
<dbReference type="Gene3D" id="3.20.20.20">
    <property type="entry name" value="Dihydropteroate synthase-like"/>
    <property type="match status" value="1"/>
</dbReference>
<comment type="catalytic activity">
    <reaction evidence="2">
        <text>6-hydroxymethyl-7,8-dihydropterin + ATP = (7,8-dihydropterin-6-yl)methyl diphosphate + AMP + H(+)</text>
        <dbReference type="Rhea" id="RHEA:11412"/>
        <dbReference type="ChEBI" id="CHEBI:15378"/>
        <dbReference type="ChEBI" id="CHEBI:30616"/>
        <dbReference type="ChEBI" id="CHEBI:44841"/>
        <dbReference type="ChEBI" id="CHEBI:72950"/>
        <dbReference type="ChEBI" id="CHEBI:456215"/>
        <dbReference type="EC" id="2.7.6.3"/>
    </reaction>
</comment>
<dbReference type="EC" id="2.7.6.3" evidence="12"/>
<reference evidence="26 27" key="1">
    <citation type="journal article" date="2018" name="PLoS Genet.">
        <title>Repeat elements organise 3D genome structure and mediate transcription in the filamentous fungus Epichloe festucae.</title>
        <authorList>
            <person name="Winter D.J."/>
            <person name="Ganley A.R.D."/>
            <person name="Young C.A."/>
            <person name="Liachko I."/>
            <person name="Schardl C.L."/>
            <person name="Dupont P.Y."/>
            <person name="Berry D."/>
            <person name="Ram A."/>
            <person name="Scott B."/>
            <person name="Cox M.P."/>
        </authorList>
    </citation>
    <scope>NUCLEOTIDE SEQUENCE [LARGE SCALE GENOMIC DNA]</scope>
    <source>
        <strain evidence="26 27">Fl1</strain>
    </source>
</reference>
<evidence type="ECO:0000256" key="5">
    <source>
        <dbReference type="ARBA" id="ARBA00004763"/>
    </source>
</evidence>
<evidence type="ECO:0000256" key="17">
    <source>
        <dbReference type="ARBA" id="ARBA00022840"/>
    </source>
</evidence>
<evidence type="ECO:0000256" key="23">
    <source>
        <dbReference type="ARBA" id="ARBA00067568"/>
    </source>
</evidence>
<dbReference type="GO" id="GO:0046656">
    <property type="term" value="P:folic acid biosynthetic process"/>
    <property type="evidence" value="ECO:0007669"/>
    <property type="project" value="UniProtKB-KW"/>
</dbReference>
<dbReference type="EC" id="4.1.2.25" evidence="11"/>
<dbReference type="PANTHER" id="PTHR20941">
    <property type="entry name" value="FOLATE SYNTHESIS PROTEINS"/>
    <property type="match status" value="1"/>
</dbReference>
<dbReference type="UniPathway" id="UPA00077">
    <property type="reaction ID" value="UER00155"/>
</dbReference>
<comment type="similarity">
    <text evidence="22">In the central section; belongs to the HPPK family.</text>
</comment>
<evidence type="ECO:0000256" key="20">
    <source>
        <dbReference type="ARBA" id="ARBA00023268"/>
    </source>
</evidence>
<accession>A0A7S9PTA3</accession>
<dbReference type="Gene3D" id="3.30.70.560">
    <property type="entry name" value="7,8-Dihydro-6-hydroxymethylpterin-pyrophosphokinase HPPK"/>
    <property type="match status" value="1"/>
</dbReference>
<organism evidence="26 27">
    <name type="scientific">Epichloe festucae (strain Fl1)</name>
    <dbReference type="NCBI Taxonomy" id="877507"/>
    <lineage>
        <taxon>Eukaryota</taxon>
        <taxon>Fungi</taxon>
        <taxon>Dikarya</taxon>
        <taxon>Ascomycota</taxon>
        <taxon>Pezizomycotina</taxon>
        <taxon>Sordariomycetes</taxon>
        <taxon>Hypocreomycetidae</taxon>
        <taxon>Hypocreales</taxon>
        <taxon>Clavicipitaceae</taxon>
        <taxon>Epichloe</taxon>
    </lineage>
</organism>
<feature type="domain" description="Pterin-binding" evidence="25">
    <location>
        <begin position="301"/>
        <end position="562"/>
    </location>
</feature>
<dbReference type="EMBL" id="CP031385">
    <property type="protein sequence ID" value="QPG94907.1"/>
    <property type="molecule type" value="Genomic_DNA"/>
</dbReference>
<evidence type="ECO:0000256" key="14">
    <source>
        <dbReference type="ARBA" id="ARBA00022723"/>
    </source>
</evidence>
<dbReference type="GO" id="GO:0004156">
    <property type="term" value="F:dihydropteroate synthase activity"/>
    <property type="evidence" value="ECO:0007669"/>
    <property type="project" value="UniProtKB-EC"/>
</dbReference>
<evidence type="ECO:0000256" key="16">
    <source>
        <dbReference type="ARBA" id="ARBA00022777"/>
    </source>
</evidence>
<dbReference type="GO" id="GO:0046872">
    <property type="term" value="F:metal ion binding"/>
    <property type="evidence" value="ECO:0007669"/>
    <property type="project" value="UniProtKB-KW"/>
</dbReference>
<evidence type="ECO:0000256" key="7">
    <source>
        <dbReference type="ARBA" id="ARBA00005051"/>
    </source>
</evidence>
<comment type="catalytic activity">
    <reaction evidence="3">
        <text>7,8-dihydroneopterin = 6-hydroxymethyl-7,8-dihydropterin + glycolaldehyde</text>
        <dbReference type="Rhea" id="RHEA:10540"/>
        <dbReference type="ChEBI" id="CHEBI:17001"/>
        <dbReference type="ChEBI" id="CHEBI:17071"/>
        <dbReference type="ChEBI" id="CHEBI:44841"/>
        <dbReference type="EC" id="4.1.2.25"/>
    </reaction>
</comment>
<dbReference type="PANTHER" id="PTHR20941:SF1">
    <property type="entry name" value="FOLIC ACID SYNTHESIS PROTEIN FOL1"/>
    <property type="match status" value="1"/>
</dbReference>
<dbReference type="InterPro" id="IPR045031">
    <property type="entry name" value="DHP_synth-like"/>
</dbReference>
<comment type="pathway">
    <text evidence="5">Cofactor biosynthesis; tetrahydrofolate biosynthesis; 7,8-dihydrofolate from 2-amino-4-hydroxy-6-hydroxymethyl-7,8-dihydropteridine diphosphate and 4-aminobenzoate: step 1/2.</text>
</comment>
<evidence type="ECO:0000256" key="10">
    <source>
        <dbReference type="ARBA" id="ARBA00012458"/>
    </source>
</evidence>
<keyword evidence="14" id="KW-0479">Metal-binding</keyword>
<dbReference type="EC" id="2.5.1.15" evidence="10"/>
<evidence type="ECO:0000256" key="4">
    <source>
        <dbReference type="ARBA" id="ARBA00001946"/>
    </source>
</evidence>
<dbReference type="Pfam" id="PF00809">
    <property type="entry name" value="Pterin_bind"/>
    <property type="match status" value="1"/>
</dbReference>
<dbReference type="NCBIfam" id="TIGR01496">
    <property type="entry name" value="DHPS"/>
    <property type="match status" value="1"/>
</dbReference>
<proteinExistence type="inferred from homology"/>